<keyword evidence="7" id="KW-1015">Disulfide bond</keyword>
<evidence type="ECO:0000256" key="5">
    <source>
        <dbReference type="ARBA" id="ARBA00022801"/>
    </source>
</evidence>
<protein>
    <recommendedName>
        <fullName evidence="8">Carboxylic ester hydrolase</fullName>
        <ecNumber evidence="8">3.1.1.-</ecNumber>
    </recommendedName>
</protein>
<feature type="chain" id="PRO_5044999132" description="Carboxylic ester hydrolase" evidence="8">
    <location>
        <begin position="17"/>
        <end position="574"/>
    </location>
</feature>
<dbReference type="Pfam" id="PF07519">
    <property type="entry name" value="Tannase"/>
    <property type="match status" value="1"/>
</dbReference>
<evidence type="ECO:0000256" key="1">
    <source>
        <dbReference type="ARBA" id="ARBA00006249"/>
    </source>
</evidence>
<keyword evidence="2" id="KW-0719">Serine esterase</keyword>
<comment type="similarity">
    <text evidence="1 8">Belongs to the tannase family.</text>
</comment>
<evidence type="ECO:0000313" key="9">
    <source>
        <dbReference type="EMBL" id="KAL2783376.1"/>
    </source>
</evidence>
<proteinExistence type="inferred from homology"/>
<evidence type="ECO:0000313" key="10">
    <source>
        <dbReference type="Proteomes" id="UP001610563"/>
    </source>
</evidence>
<gene>
    <name evidence="9" type="ORF">BJX66DRAFT_349503</name>
</gene>
<evidence type="ECO:0000256" key="2">
    <source>
        <dbReference type="ARBA" id="ARBA00022487"/>
    </source>
</evidence>
<evidence type="ECO:0000256" key="6">
    <source>
        <dbReference type="ARBA" id="ARBA00022837"/>
    </source>
</evidence>
<organism evidence="9 10">
    <name type="scientific">Aspergillus keveii</name>
    <dbReference type="NCBI Taxonomy" id="714993"/>
    <lineage>
        <taxon>Eukaryota</taxon>
        <taxon>Fungi</taxon>
        <taxon>Dikarya</taxon>
        <taxon>Ascomycota</taxon>
        <taxon>Pezizomycotina</taxon>
        <taxon>Eurotiomycetes</taxon>
        <taxon>Eurotiomycetidae</taxon>
        <taxon>Eurotiales</taxon>
        <taxon>Aspergillaceae</taxon>
        <taxon>Aspergillus</taxon>
        <taxon>Aspergillus subgen. Nidulantes</taxon>
    </lineage>
</organism>
<keyword evidence="10" id="KW-1185">Reference proteome</keyword>
<evidence type="ECO:0000256" key="7">
    <source>
        <dbReference type="ARBA" id="ARBA00023157"/>
    </source>
</evidence>
<name>A0ABR4FJE7_9EURO</name>
<keyword evidence="5 8" id="KW-0378">Hydrolase</keyword>
<keyword evidence="6" id="KW-0106">Calcium</keyword>
<evidence type="ECO:0000256" key="4">
    <source>
        <dbReference type="ARBA" id="ARBA00022729"/>
    </source>
</evidence>
<sequence length="574" mass="62911">MKFLTGLLVAATAAHAATLGDVCTSKYIKSVLPDSQTIESLIINPSSITASAVYNASIPDDPFYPAATISFCNVTFAYAHPGKNDQVLLNFWFPTSEDFKNRWFSTGGGGLAINSGDNYLPGGLMYGGVSGRTDGGFGSLDTKLGDVLVQGNGSINYDALYMFGYKGIHEMTVIGKAMTKSFYGMMQGNDTQKLYSYYQGCSEGGREGFSQVQRYAEDWDGAVIAAPAIRFSQQQVNHLVAGVVEQSMGYVPPPCELEKIVNLTITACDKLDGRADGVVARTDLCQLRFDVESTIGAQYSCPASRSMDGSILPAQSGRVSSKGAAVAREIMRGLHTTDGRLAYMPYQHSATFDDAQATYNATTGKWEAPVISYGGEYVTRFLQNQDLDTLPSLDGITYDTLVQWMQEGWQRYEGSLQTTWPDLTPFQAAGGKVIHIHGEVDPSIPASTSTHYHEAVREIMYPDMSFEKSTEALNEWNRLFLIPGGAHCGPSTSQPNGGWPQTTIRTMIDWVENGAKPERLNTTVLAGENKGEESELCAWPLRPLWKKGVLECVFDQKSYETWVYQFDAFKLPVY</sequence>
<dbReference type="PANTHER" id="PTHR33938:SF16">
    <property type="entry name" value="CARBOXYLIC ESTER HYDROLASE"/>
    <property type="match status" value="1"/>
</dbReference>
<dbReference type="PANTHER" id="PTHR33938">
    <property type="entry name" value="FERULOYL ESTERASE B-RELATED"/>
    <property type="match status" value="1"/>
</dbReference>
<dbReference type="EMBL" id="JBFTWV010000241">
    <property type="protein sequence ID" value="KAL2783376.1"/>
    <property type="molecule type" value="Genomic_DNA"/>
</dbReference>
<evidence type="ECO:0000256" key="3">
    <source>
        <dbReference type="ARBA" id="ARBA00022723"/>
    </source>
</evidence>
<dbReference type="SUPFAM" id="SSF53474">
    <property type="entry name" value="alpha/beta-Hydrolases"/>
    <property type="match status" value="1"/>
</dbReference>
<dbReference type="InterPro" id="IPR011118">
    <property type="entry name" value="Tannase/feruloyl_esterase"/>
</dbReference>
<keyword evidence="3" id="KW-0479">Metal-binding</keyword>
<accession>A0ABR4FJE7</accession>
<reference evidence="9 10" key="1">
    <citation type="submission" date="2024-07" db="EMBL/GenBank/DDBJ databases">
        <title>Section-level genome sequencing and comparative genomics of Aspergillus sections Usti and Cavernicolus.</title>
        <authorList>
            <consortium name="Lawrence Berkeley National Laboratory"/>
            <person name="Nybo J.L."/>
            <person name="Vesth T.C."/>
            <person name="Theobald S."/>
            <person name="Frisvad J.C."/>
            <person name="Larsen T.O."/>
            <person name="Kjaerboelling I."/>
            <person name="Rothschild-Mancinelli K."/>
            <person name="Lyhne E.K."/>
            <person name="Kogle M.E."/>
            <person name="Barry K."/>
            <person name="Clum A."/>
            <person name="Na H."/>
            <person name="Ledsgaard L."/>
            <person name="Lin J."/>
            <person name="Lipzen A."/>
            <person name="Kuo A."/>
            <person name="Riley R."/>
            <person name="Mondo S."/>
            <person name="Labutti K."/>
            <person name="Haridas S."/>
            <person name="Pangalinan J."/>
            <person name="Salamov A.A."/>
            <person name="Simmons B.A."/>
            <person name="Magnuson J.K."/>
            <person name="Chen J."/>
            <person name="Drula E."/>
            <person name="Henrissat B."/>
            <person name="Wiebenga A."/>
            <person name="Lubbers R.J."/>
            <person name="Gomes A.C."/>
            <person name="Makela M.R."/>
            <person name="Stajich J."/>
            <person name="Grigoriev I.V."/>
            <person name="Mortensen U.H."/>
            <person name="De Vries R.P."/>
            <person name="Baker S.E."/>
            <person name="Andersen M.R."/>
        </authorList>
    </citation>
    <scope>NUCLEOTIDE SEQUENCE [LARGE SCALE GENOMIC DNA]</scope>
    <source>
        <strain evidence="9 10">CBS 209.92</strain>
    </source>
</reference>
<feature type="signal peptide" evidence="8">
    <location>
        <begin position="1"/>
        <end position="16"/>
    </location>
</feature>
<dbReference type="Proteomes" id="UP001610563">
    <property type="component" value="Unassembled WGS sequence"/>
</dbReference>
<keyword evidence="4 8" id="KW-0732">Signal</keyword>
<comment type="caution">
    <text evidence="9">The sequence shown here is derived from an EMBL/GenBank/DDBJ whole genome shotgun (WGS) entry which is preliminary data.</text>
</comment>
<evidence type="ECO:0000256" key="8">
    <source>
        <dbReference type="RuleBase" id="RU361238"/>
    </source>
</evidence>
<dbReference type="EC" id="3.1.1.-" evidence="8"/>
<dbReference type="InterPro" id="IPR029058">
    <property type="entry name" value="AB_hydrolase_fold"/>
</dbReference>